<dbReference type="PANTHER" id="PTHR38697:SF1">
    <property type="entry name" value="NUCLEAR PORE COMPLEX PROTEIN SIMILAR TO S. CEREVISIAE NUP2 (EUROFUNG)"/>
    <property type="match status" value="1"/>
</dbReference>
<accession>A0AAD3CTN5</accession>
<evidence type="ECO:0000313" key="4">
    <source>
        <dbReference type="Proteomes" id="UP001054902"/>
    </source>
</evidence>
<dbReference type="InterPro" id="IPR053074">
    <property type="entry name" value="NPC_Nucleoporin"/>
</dbReference>
<feature type="compositionally biased region" description="Acidic residues" evidence="1">
    <location>
        <begin position="323"/>
        <end position="334"/>
    </location>
</feature>
<sequence length="464" mass="49288">MGKRGNEFGHLSKEEYEAREARGEDDEQSNQSRKASADVLQRRRIVRVSNKWKKQNTMRAPSAGAPAATPNAFAATPLVPKSVNSAAPSAGSNAFSSVNFASKPATAMPPPTAVNPFAQVSFAKTPVPKKSSFAKTPAPTKFSMPQTQVSFATTPAPKQSSFAKTPAPTKTQTQSTPTSTKKEESPLKPLRPGAVDNEVIPIDAKAKRALALCVLTEIESKVNAMSNLSEMMLRFHSKSGDQWKDEPVEETSPAPAPAAAESSTPKFSFGGSTPAPAAAEESSTPKFSFGGSAAPAPAATFTGFSFGNKAAAVPPAPAPAPVDNEEPENADDDGGAPGLVAGEVDEDEELLFTCRAKYLRLVPKEGGDEKEWKSFSSGPLKLFRNKETGKCKILMRDEAVGQVRLNASVQKGTKIMKGEVSKKGVGTVTFATVLEADVGPENLMLKTKKEFHDRLFSTLEEMAK</sequence>
<organism evidence="3 4">
    <name type="scientific">Chaetoceros tenuissimus</name>
    <dbReference type="NCBI Taxonomy" id="426638"/>
    <lineage>
        <taxon>Eukaryota</taxon>
        <taxon>Sar</taxon>
        <taxon>Stramenopiles</taxon>
        <taxon>Ochrophyta</taxon>
        <taxon>Bacillariophyta</taxon>
        <taxon>Coscinodiscophyceae</taxon>
        <taxon>Chaetocerotophycidae</taxon>
        <taxon>Chaetocerotales</taxon>
        <taxon>Chaetocerotaceae</taxon>
        <taxon>Chaetoceros</taxon>
    </lineage>
</organism>
<dbReference type="Proteomes" id="UP001054902">
    <property type="component" value="Unassembled WGS sequence"/>
</dbReference>
<feature type="compositionally biased region" description="Low complexity" evidence="1">
    <location>
        <begin position="272"/>
        <end position="286"/>
    </location>
</feature>
<keyword evidence="4" id="KW-1185">Reference proteome</keyword>
<evidence type="ECO:0000256" key="1">
    <source>
        <dbReference type="SAM" id="MobiDB-lite"/>
    </source>
</evidence>
<comment type="caution">
    <text evidence="3">The sequence shown here is derived from an EMBL/GenBank/DDBJ whole genome shotgun (WGS) entry which is preliminary data.</text>
</comment>
<dbReference type="PROSITE" id="PS50196">
    <property type="entry name" value="RANBD1"/>
    <property type="match status" value="1"/>
</dbReference>
<dbReference type="SMART" id="SM00160">
    <property type="entry name" value="RanBD"/>
    <property type="match status" value="1"/>
</dbReference>
<protein>
    <recommendedName>
        <fullName evidence="2">RanBD1 domain-containing protein</fullName>
    </recommendedName>
</protein>
<feature type="domain" description="RanBD1" evidence="2">
    <location>
        <begin position="345"/>
        <end position="464"/>
    </location>
</feature>
<dbReference type="EMBL" id="BLLK01000045">
    <property type="protein sequence ID" value="GFH50961.1"/>
    <property type="molecule type" value="Genomic_DNA"/>
</dbReference>
<feature type="region of interest" description="Disordered" evidence="1">
    <location>
        <begin position="1"/>
        <end position="68"/>
    </location>
</feature>
<dbReference type="AlphaFoldDB" id="A0AAD3CTN5"/>
<dbReference type="PANTHER" id="PTHR38697">
    <property type="entry name" value="NUCLEAR PORE COMPLEX PROTEIN SIMILAR TO S. CEREVISIAE NUP2 (EUROFUNG)"/>
    <property type="match status" value="1"/>
</dbReference>
<dbReference type="InterPro" id="IPR000156">
    <property type="entry name" value="Ran_bind_dom"/>
</dbReference>
<feature type="compositionally biased region" description="Low complexity" evidence="1">
    <location>
        <begin position="250"/>
        <end position="265"/>
    </location>
</feature>
<dbReference type="Pfam" id="PF00638">
    <property type="entry name" value="Ran_BP1"/>
    <property type="match status" value="1"/>
</dbReference>
<dbReference type="InterPro" id="IPR011993">
    <property type="entry name" value="PH-like_dom_sf"/>
</dbReference>
<reference evidence="3 4" key="1">
    <citation type="journal article" date="2021" name="Sci. Rep.">
        <title>The genome of the diatom Chaetoceros tenuissimus carries an ancient integrated fragment of an extant virus.</title>
        <authorList>
            <person name="Hongo Y."/>
            <person name="Kimura K."/>
            <person name="Takaki Y."/>
            <person name="Yoshida Y."/>
            <person name="Baba S."/>
            <person name="Kobayashi G."/>
            <person name="Nagasaki K."/>
            <person name="Hano T."/>
            <person name="Tomaru Y."/>
        </authorList>
    </citation>
    <scope>NUCLEOTIDE SEQUENCE [LARGE SCALE GENOMIC DNA]</scope>
    <source>
        <strain evidence="3 4">NIES-3715</strain>
    </source>
</reference>
<feature type="compositionally biased region" description="Polar residues" evidence="1">
    <location>
        <begin position="150"/>
        <end position="162"/>
    </location>
</feature>
<evidence type="ECO:0000259" key="2">
    <source>
        <dbReference type="PROSITE" id="PS50196"/>
    </source>
</evidence>
<dbReference type="Gene3D" id="2.30.29.30">
    <property type="entry name" value="Pleckstrin-homology domain (PH domain)/Phosphotyrosine-binding domain (PTB)"/>
    <property type="match status" value="1"/>
</dbReference>
<feature type="compositionally biased region" description="Low complexity" evidence="1">
    <location>
        <begin position="163"/>
        <end position="179"/>
    </location>
</feature>
<feature type="region of interest" description="Disordered" evidence="1">
    <location>
        <begin position="312"/>
        <end position="340"/>
    </location>
</feature>
<evidence type="ECO:0000313" key="3">
    <source>
        <dbReference type="EMBL" id="GFH50961.1"/>
    </source>
</evidence>
<dbReference type="SUPFAM" id="SSF50729">
    <property type="entry name" value="PH domain-like"/>
    <property type="match status" value="1"/>
</dbReference>
<gene>
    <name evidence="3" type="ORF">CTEN210_07437</name>
</gene>
<feature type="region of interest" description="Disordered" evidence="1">
    <location>
        <begin position="150"/>
        <end position="194"/>
    </location>
</feature>
<name>A0AAD3CTN5_9STRA</name>
<proteinExistence type="predicted"/>
<feature type="compositionally biased region" description="Basic residues" evidence="1">
    <location>
        <begin position="42"/>
        <end position="56"/>
    </location>
</feature>
<feature type="region of interest" description="Disordered" evidence="1">
    <location>
        <begin position="239"/>
        <end position="286"/>
    </location>
</feature>
<feature type="compositionally biased region" description="Basic and acidic residues" evidence="1">
    <location>
        <begin position="1"/>
        <end position="22"/>
    </location>
</feature>